<proteinExistence type="predicted"/>
<evidence type="ECO:0000313" key="2">
    <source>
        <dbReference type="Ensembl" id="ENSCMIP00000001684.1"/>
    </source>
</evidence>
<evidence type="ECO:0008006" key="4">
    <source>
        <dbReference type="Google" id="ProtNLM"/>
    </source>
</evidence>
<dbReference type="Ensembl" id="ENSCMIT00000001753.1">
    <property type="protein sequence ID" value="ENSCMIP00000001684.1"/>
    <property type="gene ID" value="ENSCMIG00000001061.1"/>
</dbReference>
<dbReference type="OMA" id="PEWTIAN"/>
<dbReference type="GO" id="GO:0005886">
    <property type="term" value="C:plasma membrane"/>
    <property type="evidence" value="ECO:0007669"/>
    <property type="project" value="TreeGrafter"/>
</dbReference>
<dbReference type="InterPro" id="IPR014756">
    <property type="entry name" value="Ig_E-set"/>
</dbReference>
<organism evidence="2 3">
    <name type="scientific">Callorhinchus milii</name>
    <name type="common">Ghost shark</name>
    <dbReference type="NCBI Taxonomy" id="7868"/>
    <lineage>
        <taxon>Eukaryota</taxon>
        <taxon>Metazoa</taxon>
        <taxon>Chordata</taxon>
        <taxon>Craniata</taxon>
        <taxon>Vertebrata</taxon>
        <taxon>Chondrichthyes</taxon>
        <taxon>Holocephali</taxon>
        <taxon>Chimaeriformes</taxon>
        <taxon>Callorhinchidae</taxon>
        <taxon>Callorhinchus</taxon>
    </lineage>
</organism>
<evidence type="ECO:0000256" key="1">
    <source>
        <dbReference type="SAM" id="MobiDB-lite"/>
    </source>
</evidence>
<dbReference type="Proteomes" id="UP000314986">
    <property type="component" value="Unassembled WGS sequence"/>
</dbReference>
<dbReference type="InterPro" id="IPR031148">
    <property type="entry name" value="Plexin"/>
</dbReference>
<dbReference type="GO" id="GO:0017154">
    <property type="term" value="F:semaphorin receptor activity"/>
    <property type="evidence" value="ECO:0007669"/>
    <property type="project" value="InterPro"/>
</dbReference>
<dbReference type="PANTHER" id="PTHR22625">
    <property type="entry name" value="PLEXIN"/>
    <property type="match status" value="1"/>
</dbReference>
<dbReference type="GO" id="GO:0002116">
    <property type="term" value="C:semaphorin receptor complex"/>
    <property type="evidence" value="ECO:0007669"/>
    <property type="project" value="TreeGrafter"/>
</dbReference>
<reference evidence="2" key="5">
    <citation type="submission" date="2025-09" db="UniProtKB">
        <authorList>
            <consortium name="Ensembl"/>
        </authorList>
    </citation>
    <scope>IDENTIFICATION</scope>
</reference>
<reference evidence="2" key="4">
    <citation type="submission" date="2025-08" db="UniProtKB">
        <authorList>
            <consortium name="Ensembl"/>
        </authorList>
    </citation>
    <scope>IDENTIFICATION</scope>
</reference>
<name>A0A4W3GUN5_CALMI</name>
<evidence type="ECO:0000313" key="3">
    <source>
        <dbReference type="Proteomes" id="UP000314986"/>
    </source>
</evidence>
<dbReference type="PANTHER" id="PTHR22625:SF70">
    <property type="entry name" value="PLEXIN A, ISOFORM A"/>
    <property type="match status" value="1"/>
</dbReference>
<reference evidence="3" key="1">
    <citation type="journal article" date="2006" name="Science">
        <title>Ancient noncoding elements conserved in the human genome.</title>
        <authorList>
            <person name="Venkatesh B."/>
            <person name="Kirkness E.F."/>
            <person name="Loh Y.H."/>
            <person name="Halpern A.L."/>
            <person name="Lee A.P."/>
            <person name="Johnson J."/>
            <person name="Dandona N."/>
            <person name="Viswanathan L.D."/>
            <person name="Tay A."/>
            <person name="Venter J.C."/>
            <person name="Strausberg R.L."/>
            <person name="Brenner S."/>
        </authorList>
    </citation>
    <scope>NUCLEOTIDE SEQUENCE [LARGE SCALE GENOMIC DNA]</scope>
</reference>
<dbReference type="GO" id="GO:0030334">
    <property type="term" value="P:regulation of cell migration"/>
    <property type="evidence" value="ECO:0007669"/>
    <property type="project" value="TreeGrafter"/>
</dbReference>
<reference evidence="3" key="3">
    <citation type="journal article" date="2014" name="Nature">
        <title>Elephant shark genome provides unique insights into gnathostome evolution.</title>
        <authorList>
            <consortium name="International Elephant Shark Genome Sequencing Consortium"/>
            <person name="Venkatesh B."/>
            <person name="Lee A.P."/>
            <person name="Ravi V."/>
            <person name="Maurya A.K."/>
            <person name="Lian M.M."/>
            <person name="Swann J.B."/>
            <person name="Ohta Y."/>
            <person name="Flajnik M.F."/>
            <person name="Sutoh Y."/>
            <person name="Kasahara M."/>
            <person name="Hoon S."/>
            <person name="Gangu V."/>
            <person name="Roy S.W."/>
            <person name="Irimia M."/>
            <person name="Korzh V."/>
            <person name="Kondrychyn I."/>
            <person name="Lim Z.W."/>
            <person name="Tay B.H."/>
            <person name="Tohari S."/>
            <person name="Kong K.W."/>
            <person name="Ho S."/>
            <person name="Lorente-Galdos B."/>
            <person name="Quilez J."/>
            <person name="Marques-Bonet T."/>
            <person name="Raney B.J."/>
            <person name="Ingham P.W."/>
            <person name="Tay A."/>
            <person name="Hillier L.W."/>
            <person name="Minx P."/>
            <person name="Boehm T."/>
            <person name="Wilson R.K."/>
            <person name="Brenner S."/>
            <person name="Warren W.C."/>
        </authorList>
    </citation>
    <scope>NUCLEOTIDE SEQUENCE [LARGE SCALE GENOMIC DNA]</scope>
</reference>
<feature type="region of interest" description="Disordered" evidence="1">
    <location>
        <begin position="95"/>
        <end position="121"/>
    </location>
</feature>
<dbReference type="InParanoid" id="A0A4W3GUN5"/>
<accession>A0A4W3GUN5</accession>
<dbReference type="SUPFAM" id="SSF81296">
    <property type="entry name" value="E set domains"/>
    <property type="match status" value="1"/>
</dbReference>
<dbReference type="AlphaFoldDB" id="A0A4W3GUN5"/>
<sequence length="137" mass="14630">SPPRRSEQQLVCVTGVSVSGTGRAVLTVSIDRADLANLDHNFLYVEDPRVFLVEPNWTIVNGSTRLTVTGTGFSTIQKPRVRAQYRGLESSNVSITTTTTTPTATTTPPPPTTTTTTTTTTRTTTITTTATAATTQQ</sequence>
<protein>
    <recommendedName>
        <fullName evidence="4">IPT/TIG domain-containing protein</fullName>
    </recommendedName>
</protein>
<feature type="compositionally biased region" description="Low complexity" evidence="1">
    <location>
        <begin position="96"/>
        <end position="106"/>
    </location>
</feature>
<reference evidence="3" key="2">
    <citation type="journal article" date="2007" name="PLoS Biol.">
        <title>Survey sequencing and comparative analysis of the elephant shark (Callorhinchus milii) genome.</title>
        <authorList>
            <person name="Venkatesh B."/>
            <person name="Kirkness E.F."/>
            <person name="Loh Y.H."/>
            <person name="Halpern A.L."/>
            <person name="Lee A.P."/>
            <person name="Johnson J."/>
            <person name="Dandona N."/>
            <person name="Viswanathan L.D."/>
            <person name="Tay A."/>
            <person name="Venter J.C."/>
            <person name="Strausberg R.L."/>
            <person name="Brenner S."/>
        </authorList>
    </citation>
    <scope>NUCLEOTIDE SEQUENCE [LARGE SCALE GENOMIC DNA]</scope>
</reference>
<keyword evidence="3" id="KW-1185">Reference proteome</keyword>